<sequence length="164" mass="16664">MNPVLTPRFAALLVAIAAALTVSGALVFQHGFGYVPCMLCLWERWPYYLGAPLALLAALLAARGNPGAARLVLVVVGLLFVGGAGLGAYHAGVEWGFWPGPASCAGADAAPTSAGGLLESMRATKIVPCDSAAWTLLGISLAGYNALIAAALAAVAFIGARRRS</sequence>
<feature type="transmembrane region" description="Helical" evidence="5">
    <location>
        <begin position="141"/>
        <end position="160"/>
    </location>
</feature>
<keyword evidence="7" id="KW-1185">Reference proteome</keyword>
<comment type="caution">
    <text evidence="6">The sequence shown here is derived from an EMBL/GenBank/DDBJ whole genome shotgun (WGS) entry which is preliminary data.</text>
</comment>
<keyword evidence="2 5" id="KW-0812">Transmembrane</keyword>
<feature type="transmembrane region" description="Helical" evidence="5">
    <location>
        <begin position="71"/>
        <end position="91"/>
    </location>
</feature>
<name>A0A9W6MU50_9HYPH</name>
<evidence type="ECO:0000256" key="5">
    <source>
        <dbReference type="SAM" id="Phobius"/>
    </source>
</evidence>
<dbReference type="GO" id="GO:0015035">
    <property type="term" value="F:protein-disulfide reductase activity"/>
    <property type="evidence" value="ECO:0007669"/>
    <property type="project" value="InterPro"/>
</dbReference>
<protein>
    <submittedName>
        <fullName evidence="6">Disulfide bond formation protein B</fullName>
    </submittedName>
</protein>
<dbReference type="Pfam" id="PF02600">
    <property type="entry name" value="DsbB"/>
    <property type="match status" value="1"/>
</dbReference>
<accession>A0A9W6MU50</accession>
<organism evidence="6 7">
    <name type="scientific">Hansschlegelia plantiphila</name>
    <dbReference type="NCBI Taxonomy" id="374655"/>
    <lineage>
        <taxon>Bacteria</taxon>
        <taxon>Pseudomonadati</taxon>
        <taxon>Pseudomonadota</taxon>
        <taxon>Alphaproteobacteria</taxon>
        <taxon>Hyphomicrobiales</taxon>
        <taxon>Methylopilaceae</taxon>
        <taxon>Hansschlegelia</taxon>
    </lineage>
</organism>
<dbReference type="Proteomes" id="UP001143372">
    <property type="component" value="Unassembled WGS sequence"/>
</dbReference>
<keyword evidence="4 5" id="KW-0472">Membrane</keyword>
<dbReference type="RefSeq" id="WP_271166712.1">
    <property type="nucleotide sequence ID" value="NZ_BSFI01000001.1"/>
</dbReference>
<comment type="subcellular location">
    <subcellularLocation>
        <location evidence="1">Membrane</location>
        <topology evidence="1">Multi-pass membrane protein</topology>
    </subcellularLocation>
</comment>
<gene>
    <name evidence="6" type="ORF">GCM10008179_00840</name>
</gene>
<dbReference type="InterPro" id="IPR024199">
    <property type="entry name" value="Uncharacterised_DsbB"/>
</dbReference>
<proteinExistence type="predicted"/>
<dbReference type="AlphaFoldDB" id="A0A9W6MU50"/>
<dbReference type="Gene3D" id="1.20.1550.10">
    <property type="entry name" value="DsbB-like"/>
    <property type="match status" value="1"/>
</dbReference>
<dbReference type="GO" id="GO:0016020">
    <property type="term" value="C:membrane"/>
    <property type="evidence" value="ECO:0007669"/>
    <property type="project" value="UniProtKB-SubCell"/>
</dbReference>
<dbReference type="InterPro" id="IPR003752">
    <property type="entry name" value="DiS_bond_form_DsbB/BdbC"/>
</dbReference>
<evidence type="ECO:0000256" key="3">
    <source>
        <dbReference type="ARBA" id="ARBA00022989"/>
    </source>
</evidence>
<reference evidence="6" key="2">
    <citation type="submission" date="2023-01" db="EMBL/GenBank/DDBJ databases">
        <authorList>
            <person name="Sun Q."/>
            <person name="Evtushenko L."/>
        </authorList>
    </citation>
    <scope>NUCLEOTIDE SEQUENCE</scope>
    <source>
        <strain evidence="6">VKM B-2347</strain>
    </source>
</reference>
<evidence type="ECO:0000313" key="7">
    <source>
        <dbReference type="Proteomes" id="UP001143372"/>
    </source>
</evidence>
<evidence type="ECO:0000256" key="2">
    <source>
        <dbReference type="ARBA" id="ARBA00022692"/>
    </source>
</evidence>
<keyword evidence="3 5" id="KW-1133">Transmembrane helix</keyword>
<evidence type="ECO:0000256" key="1">
    <source>
        <dbReference type="ARBA" id="ARBA00004141"/>
    </source>
</evidence>
<dbReference type="PIRSF" id="PIRSF033913">
    <property type="entry name" value="S-S_format_DsbB"/>
    <property type="match status" value="1"/>
</dbReference>
<evidence type="ECO:0000256" key="4">
    <source>
        <dbReference type="ARBA" id="ARBA00023136"/>
    </source>
</evidence>
<reference evidence="6" key="1">
    <citation type="journal article" date="2014" name="Int. J. Syst. Evol. Microbiol.">
        <title>Complete genome sequence of Corynebacterium casei LMG S-19264T (=DSM 44701T), isolated from a smear-ripened cheese.</title>
        <authorList>
            <consortium name="US DOE Joint Genome Institute (JGI-PGF)"/>
            <person name="Walter F."/>
            <person name="Albersmeier A."/>
            <person name="Kalinowski J."/>
            <person name="Ruckert C."/>
        </authorList>
    </citation>
    <scope>NUCLEOTIDE SEQUENCE</scope>
    <source>
        <strain evidence="6">VKM B-2347</strain>
    </source>
</reference>
<dbReference type="EMBL" id="BSFI01000001">
    <property type="protein sequence ID" value="GLK66446.1"/>
    <property type="molecule type" value="Genomic_DNA"/>
</dbReference>
<evidence type="ECO:0000313" key="6">
    <source>
        <dbReference type="EMBL" id="GLK66446.1"/>
    </source>
</evidence>
<feature type="transmembrane region" description="Helical" evidence="5">
    <location>
        <begin position="45"/>
        <end position="62"/>
    </location>
</feature>
<dbReference type="GO" id="GO:0006457">
    <property type="term" value="P:protein folding"/>
    <property type="evidence" value="ECO:0007669"/>
    <property type="project" value="InterPro"/>
</dbReference>
<dbReference type="SUPFAM" id="SSF158442">
    <property type="entry name" value="DsbB-like"/>
    <property type="match status" value="1"/>
</dbReference>
<dbReference type="InterPro" id="IPR023380">
    <property type="entry name" value="DsbB-like_sf"/>
</dbReference>